<dbReference type="RefSeq" id="YP_009046502.1">
    <property type="nucleotide sequence ID" value="NC_024450.1"/>
</dbReference>
<dbReference type="InterPro" id="IPR004996">
    <property type="entry name" value="HSV_HEPA"/>
</dbReference>
<reference evidence="1 2" key="1">
    <citation type="journal article" date="2014" name="Virus Res.">
        <title>Molecular characterization of the complete genome of falconid herpesvirus strain S-18.</title>
        <authorList>
            <person name="Spatz S.J."/>
            <person name="Volkening J.D."/>
            <person name="Ross T.A."/>
        </authorList>
    </citation>
    <scope>NUCLEOTIDE SEQUENCE [LARGE SCALE GENOMIC DNA]</scope>
    <source>
        <strain evidence="1">S-18</strain>
    </source>
</reference>
<dbReference type="GO" id="GO:0019079">
    <property type="term" value="P:viral genome replication"/>
    <property type="evidence" value="ECO:0007669"/>
    <property type="project" value="InterPro"/>
</dbReference>
<proteinExistence type="inferred from homology"/>
<dbReference type="EMBL" id="KJ668231">
    <property type="protein sequence ID" value="AID52708.1"/>
    <property type="molecule type" value="Genomic_DNA"/>
</dbReference>
<keyword evidence="1" id="KW-0067">ATP-binding</keyword>
<keyword evidence="1" id="KW-0378">Hydrolase</keyword>
<dbReference type="OrthoDB" id="2958at10239"/>
<protein>
    <submittedName>
        <fullName evidence="1">Helicase-primase subunit</fullName>
    </submittedName>
</protein>
<organism evidence="1 2">
    <name type="scientific">Falconid herpesvirus 1</name>
    <dbReference type="NCBI Taxonomy" id="1510155"/>
    <lineage>
        <taxon>Viruses</taxon>
        <taxon>Duplodnaviria</taxon>
        <taxon>Heunggongvirae</taxon>
        <taxon>Peploviricota</taxon>
        <taxon>Herviviricetes</taxon>
        <taxon>Herpesvirales</taxon>
        <taxon>Orthoherpesviridae</taxon>
        <taxon>Alphaherpesvirinae</taxon>
        <taxon>Mardivirus</taxon>
        <taxon>Mardivirus columbidalpha1</taxon>
    </lineage>
</organism>
<name>A0A068EPH2_9ALPH</name>
<evidence type="ECO:0000313" key="1">
    <source>
        <dbReference type="EMBL" id="AID52708.1"/>
    </source>
</evidence>
<dbReference type="KEGG" id="vg:19738306"/>
<dbReference type="Pfam" id="PF03324">
    <property type="entry name" value="Herpes_HEPA"/>
    <property type="match status" value="1"/>
</dbReference>
<dbReference type="Proteomes" id="UP000146149">
    <property type="component" value="Segment"/>
</dbReference>
<dbReference type="GeneID" id="19738306"/>
<gene>
    <name evidence="1" type="ORF">FaHV1S18_018</name>
</gene>
<sequence length="782" mass="86330">MHCDRLKWIEGCICSASVYRLWSDGRVRGGASKGSEGLYALCSLLVRRAGNGGYSMEYAHVRVPVDRIIAMWELDANATTETSLAAMANAAAKPGTWPLHALENTSAWKALHCVTMAVLRDALKYEAFYVPLRLGVDANSGLVVTTARLEGASGRLEPKAGILRVDAHVPMDRAAVAAVAMQTQGGISLAYARMVVLKQMSRSTDWTLKVEIVTKDARFYHEYNDSFQPPSKRNGSDAEDIFATDERFLTVPGVAFPVKVRTMVPKSFDCLVTSAEDFSAVALLAVYRRWYENLYGKTAQCVPGRTTPPIFTYVGPELLRRGETRDYAFTIGFPGWSVLKAASATPEAVKAAVSAYADTDGLWPMSGPRVFQVLAPWAPRAPPSAPNLKERLSGRTEGDRESRLGAIDQKRLDMCEQWCAGRLSCIFREPTYIGNTDIAKLDFSAFFPSLYLAMFPQHTRLRDAVSARLSREKPWLKAPLVEFFGMLKRTHSDAYDAVIQLANYVSFAVEDAAEQLRFGICNYIKDGFWGAFAESLESPVEANADPATKRATADVEALRLACETAANDQIARLGLSFPAGVRLTLRTEGTFTKALSWNVNCYWLRNKETGAEDFVGFLVRPEFATAAKAKLGEVLDRVTAIDPEADGGLEQALSLAKDACDSLVRLVFERRWDDSFWTIPSDSHEDSHYTASIVNDSLADADHGKRRAIRAVTAGGDITTVTCSLYAAPAIVPAIPCLQDAERTFRCFCHLFNGALRSKWELSEEDAFEYDFGKYAFLFVRN</sequence>
<dbReference type="HAMAP" id="MF_04010">
    <property type="entry name" value="HSV_HEPA"/>
    <property type="match status" value="1"/>
</dbReference>
<accession>A0A068EPH2</accession>
<keyword evidence="1" id="KW-0347">Helicase</keyword>
<evidence type="ECO:0000313" key="2">
    <source>
        <dbReference type="Proteomes" id="UP000146149"/>
    </source>
</evidence>
<dbReference type="GO" id="GO:0004386">
    <property type="term" value="F:helicase activity"/>
    <property type="evidence" value="ECO:0007669"/>
    <property type="project" value="UniProtKB-KW"/>
</dbReference>
<keyword evidence="1" id="KW-0547">Nucleotide-binding</keyword>